<evidence type="ECO:0000313" key="5">
    <source>
        <dbReference type="Proteomes" id="UP000320390"/>
    </source>
</evidence>
<sequence length="416" mass="44538" precursor="true">MWFTALLAAAAAQAGASTPPNFLIILLDDVGRDKVQAYGDQPNCQPTPNMDALAAQGVLFRNAWSYQSCSPTRAALLTGRHSDRTGIGSVILGGDGVYTPLALSEVTIPEALPEHTSIALGKWHLLDSGDPATHPIDSGFDAVCGFLGPNDYFSWDWNLNGTVTPRTGYYPTELAAQTIAVLDRVTEPFFVYYCPKFAHAPFHTPPSILHGQGNSTSAVIQHQAMTESIDTIVGRVLAHVDLSTTYVFLVGDNGSPGETVAFPFEAGKVKGSVFEGGLRVPMIVAGPGVARGAECDELVHVTDYFATIRTLSGLPPIGLGAEDSIDFAPLLADPASPGVRDTLYVHKFPFPGTTGQNFRALRTKRWKLIERVTSGGHELYDLSVDPFENDDLLVSQPGPATSAIKNRLLGMMPTFP</sequence>
<dbReference type="InterPro" id="IPR050738">
    <property type="entry name" value="Sulfatase"/>
</dbReference>
<dbReference type="InterPro" id="IPR017850">
    <property type="entry name" value="Alkaline_phosphatase_core_sf"/>
</dbReference>
<dbReference type="EC" id="3.1.6.1" evidence="4"/>
<evidence type="ECO:0000259" key="3">
    <source>
        <dbReference type="Pfam" id="PF00884"/>
    </source>
</evidence>
<dbReference type="InterPro" id="IPR000917">
    <property type="entry name" value="Sulfatase_N"/>
</dbReference>
<dbReference type="EMBL" id="CP036434">
    <property type="protein sequence ID" value="QDV04897.1"/>
    <property type="molecule type" value="Genomic_DNA"/>
</dbReference>
<accession>A0A518ELC4</accession>
<reference evidence="4 5" key="1">
    <citation type="submission" date="2019-02" db="EMBL/GenBank/DDBJ databases">
        <title>Deep-cultivation of Planctomycetes and their phenomic and genomic characterization uncovers novel biology.</title>
        <authorList>
            <person name="Wiegand S."/>
            <person name="Jogler M."/>
            <person name="Boedeker C."/>
            <person name="Pinto D."/>
            <person name="Vollmers J."/>
            <person name="Rivas-Marin E."/>
            <person name="Kohn T."/>
            <person name="Peeters S.H."/>
            <person name="Heuer A."/>
            <person name="Rast P."/>
            <person name="Oberbeckmann S."/>
            <person name="Bunk B."/>
            <person name="Jeske O."/>
            <person name="Meyerdierks A."/>
            <person name="Storesund J.E."/>
            <person name="Kallscheuer N."/>
            <person name="Luecker S."/>
            <person name="Lage O.M."/>
            <person name="Pohl T."/>
            <person name="Merkel B.J."/>
            <person name="Hornburger P."/>
            <person name="Mueller R.-W."/>
            <person name="Bruemmer F."/>
            <person name="Labrenz M."/>
            <person name="Spormann A.M."/>
            <person name="Op den Camp H."/>
            <person name="Overmann J."/>
            <person name="Amann R."/>
            <person name="Jetten M.S.M."/>
            <person name="Mascher T."/>
            <person name="Medema M.H."/>
            <person name="Devos D.P."/>
            <person name="Kaster A.-K."/>
            <person name="Ovreas L."/>
            <person name="Rohde M."/>
            <person name="Galperin M.Y."/>
            <person name="Jogler C."/>
        </authorList>
    </citation>
    <scope>NUCLEOTIDE SEQUENCE [LARGE SCALE GENOMIC DNA]</scope>
    <source>
        <strain evidence="4 5">Poly30</strain>
    </source>
</reference>
<dbReference type="Gene3D" id="3.40.720.10">
    <property type="entry name" value="Alkaline Phosphatase, subunit A"/>
    <property type="match status" value="1"/>
</dbReference>
<evidence type="ECO:0000256" key="1">
    <source>
        <dbReference type="ARBA" id="ARBA00008779"/>
    </source>
</evidence>
<dbReference type="PANTHER" id="PTHR42693:SF33">
    <property type="entry name" value="ARYLSULFATASE"/>
    <property type="match status" value="1"/>
</dbReference>
<keyword evidence="5" id="KW-1185">Reference proteome</keyword>
<keyword evidence="2" id="KW-0732">Signal</keyword>
<dbReference type="OrthoDB" id="9783154at2"/>
<comment type="similarity">
    <text evidence="1">Belongs to the sulfatase family.</text>
</comment>
<evidence type="ECO:0000256" key="2">
    <source>
        <dbReference type="SAM" id="SignalP"/>
    </source>
</evidence>
<feature type="chain" id="PRO_5021794354" evidence="2">
    <location>
        <begin position="17"/>
        <end position="416"/>
    </location>
</feature>
<dbReference type="PANTHER" id="PTHR42693">
    <property type="entry name" value="ARYLSULFATASE FAMILY MEMBER"/>
    <property type="match status" value="1"/>
</dbReference>
<dbReference type="Gene3D" id="3.30.1120.10">
    <property type="match status" value="1"/>
</dbReference>
<keyword evidence="4" id="KW-0378">Hydrolase</keyword>
<feature type="domain" description="Sulfatase N-terminal" evidence="3">
    <location>
        <begin position="20"/>
        <end position="313"/>
    </location>
</feature>
<dbReference type="Pfam" id="PF00884">
    <property type="entry name" value="Sulfatase"/>
    <property type="match status" value="1"/>
</dbReference>
<organism evidence="4 5">
    <name type="scientific">Saltatorellus ferox</name>
    <dbReference type="NCBI Taxonomy" id="2528018"/>
    <lineage>
        <taxon>Bacteria</taxon>
        <taxon>Pseudomonadati</taxon>
        <taxon>Planctomycetota</taxon>
        <taxon>Planctomycetia</taxon>
        <taxon>Planctomycetia incertae sedis</taxon>
        <taxon>Saltatorellus</taxon>
    </lineage>
</organism>
<dbReference type="Proteomes" id="UP000320390">
    <property type="component" value="Chromosome"/>
</dbReference>
<dbReference type="SUPFAM" id="SSF53649">
    <property type="entry name" value="Alkaline phosphatase-like"/>
    <property type="match status" value="1"/>
</dbReference>
<gene>
    <name evidence="4" type="primary">atsA_4</name>
    <name evidence="4" type="ORF">Poly30_03910</name>
</gene>
<feature type="signal peptide" evidence="2">
    <location>
        <begin position="1"/>
        <end position="16"/>
    </location>
</feature>
<evidence type="ECO:0000313" key="4">
    <source>
        <dbReference type="EMBL" id="QDV04897.1"/>
    </source>
</evidence>
<proteinExistence type="inferred from homology"/>
<dbReference type="AlphaFoldDB" id="A0A518ELC4"/>
<dbReference type="RefSeq" id="WP_145194331.1">
    <property type="nucleotide sequence ID" value="NZ_CP036434.1"/>
</dbReference>
<dbReference type="GO" id="GO:0004065">
    <property type="term" value="F:arylsulfatase activity"/>
    <property type="evidence" value="ECO:0007669"/>
    <property type="project" value="UniProtKB-EC"/>
</dbReference>
<protein>
    <submittedName>
        <fullName evidence="4">Arylsulfatase</fullName>
        <ecNumber evidence="4">3.1.6.1</ecNumber>
    </submittedName>
</protein>
<name>A0A518ELC4_9BACT</name>